<accession>A0ABY1JDN6</accession>
<evidence type="ECO:0008006" key="3">
    <source>
        <dbReference type="Google" id="ProtNLM"/>
    </source>
</evidence>
<reference evidence="1 2" key="1">
    <citation type="submission" date="2016-11" db="EMBL/GenBank/DDBJ databases">
        <authorList>
            <person name="Varghese N."/>
            <person name="Submissions S."/>
        </authorList>
    </citation>
    <scope>NUCLEOTIDE SEQUENCE [LARGE SCALE GENOMIC DNA]</scope>
    <source>
        <strain evidence="1 2">DSM 20664</strain>
    </source>
</reference>
<proteinExistence type="predicted"/>
<evidence type="ECO:0000313" key="2">
    <source>
        <dbReference type="Proteomes" id="UP000185093"/>
    </source>
</evidence>
<name>A0ABY1JDN6_9BACT</name>
<dbReference type="Proteomes" id="UP000185093">
    <property type="component" value="Unassembled WGS sequence"/>
</dbReference>
<gene>
    <name evidence="1" type="ORF">SAMN05444368_1210</name>
</gene>
<comment type="caution">
    <text evidence="1">The sequence shown here is derived from an EMBL/GenBank/DDBJ whole genome shotgun (WGS) entry which is preliminary data.</text>
</comment>
<organism evidence="1 2">
    <name type="scientific">Acetomicrobium flavidum</name>
    <dbReference type="NCBI Taxonomy" id="49896"/>
    <lineage>
        <taxon>Bacteria</taxon>
        <taxon>Thermotogati</taxon>
        <taxon>Synergistota</taxon>
        <taxon>Synergistia</taxon>
        <taxon>Synergistales</taxon>
        <taxon>Acetomicrobiaceae</taxon>
        <taxon>Acetomicrobium</taxon>
    </lineage>
</organism>
<dbReference type="EMBL" id="FSQZ01000001">
    <property type="protein sequence ID" value="SIN68969.1"/>
    <property type="molecule type" value="Genomic_DNA"/>
</dbReference>
<sequence>MTRRGFSLIEALVAMIFILVALIPMTAMSAAINKLYTTSAARERAMLLALQKLDELEAERSTELFGGSQIVDCYNMTWTIGNPLHGLREVKLTITWDDGHSKLEIIRQVSTGADNIST</sequence>
<keyword evidence="2" id="KW-1185">Reference proteome</keyword>
<protein>
    <recommendedName>
        <fullName evidence="3">Prepilin-type N-terminal cleavage/methylation domain-containing protein</fullName>
    </recommendedName>
</protein>
<evidence type="ECO:0000313" key="1">
    <source>
        <dbReference type="EMBL" id="SIN68969.1"/>
    </source>
</evidence>
<dbReference type="RefSeq" id="WP_074199593.1">
    <property type="nucleotide sequence ID" value="NZ_FSQZ01000001.1"/>
</dbReference>